<dbReference type="GO" id="GO:0016020">
    <property type="term" value="C:membrane"/>
    <property type="evidence" value="ECO:0007669"/>
    <property type="project" value="InterPro"/>
</dbReference>
<feature type="transmembrane region" description="Helical" evidence="1">
    <location>
        <begin position="70"/>
        <end position="96"/>
    </location>
</feature>
<protein>
    <submittedName>
        <fullName evidence="2">Cytochrome b/b6 domain-containing protein</fullName>
    </submittedName>
</protein>
<feature type="transmembrane region" description="Helical" evidence="1">
    <location>
        <begin position="184"/>
        <end position="205"/>
    </location>
</feature>
<evidence type="ECO:0000256" key="1">
    <source>
        <dbReference type="SAM" id="Phobius"/>
    </source>
</evidence>
<reference evidence="2" key="1">
    <citation type="submission" date="2021-04" db="EMBL/GenBank/DDBJ databases">
        <title>Phylogenetic analysis of Acidobacteriaceae.</title>
        <authorList>
            <person name="Qiu L."/>
            <person name="Zhang Q."/>
        </authorList>
    </citation>
    <scope>NUCLEOTIDE SEQUENCE</scope>
    <source>
        <strain evidence="2">DSM 25168</strain>
    </source>
</reference>
<name>A0A9J7BI84_9BACT</name>
<feature type="transmembrane region" description="Helical" evidence="1">
    <location>
        <begin position="270"/>
        <end position="291"/>
    </location>
</feature>
<evidence type="ECO:0000313" key="3">
    <source>
        <dbReference type="Proteomes" id="UP001059380"/>
    </source>
</evidence>
<sequence>MPELVIETEKTTEEAGATGGSATTGRYFQRFTRAQRRLHAVLFSTFLGLAATGLPLRFSESLWARGAAKFVGGFGAILFVHKACALALTVAFLIHVKDIFTRAWHREKGIFWGATSMVANWKDVKDMVGHMRWMIGMGPRPKFERYAYWEKFDYWAVFWGMMVIGFSGYAMWFAPFFAHFLPGWALNAVLVIHSEEGLLAILFIFSIHFVNTHLRPDSFPMDMVIFTGVESEEEFAHKRPLEYQRLKAEGKLEAKLGQKPQSWFVNFSKIVGFTAITIGVVLLILTLTAYFG</sequence>
<keyword evidence="3" id="KW-1185">Reference proteome</keyword>
<dbReference type="Gene3D" id="1.20.950.20">
    <property type="entry name" value="Transmembrane di-heme cytochromes, Chain C"/>
    <property type="match status" value="1"/>
</dbReference>
<dbReference type="InterPro" id="IPR016174">
    <property type="entry name" value="Di-haem_cyt_TM"/>
</dbReference>
<keyword evidence="1" id="KW-0812">Transmembrane</keyword>
<dbReference type="GO" id="GO:0022904">
    <property type="term" value="P:respiratory electron transport chain"/>
    <property type="evidence" value="ECO:0007669"/>
    <property type="project" value="InterPro"/>
</dbReference>
<gene>
    <name evidence="2" type="ORF">MOP44_18230</name>
</gene>
<feature type="transmembrane region" description="Helical" evidence="1">
    <location>
        <begin position="152"/>
        <end position="172"/>
    </location>
</feature>
<accession>A0A9J7BI84</accession>
<dbReference type="AlphaFoldDB" id="A0A9J7BI84"/>
<evidence type="ECO:0000313" key="2">
    <source>
        <dbReference type="EMBL" id="UWZ82504.1"/>
    </source>
</evidence>
<feature type="transmembrane region" description="Helical" evidence="1">
    <location>
        <begin position="38"/>
        <end position="58"/>
    </location>
</feature>
<dbReference type="KEGG" id="orp:MOP44_18230"/>
<dbReference type="RefSeq" id="WP_260791688.1">
    <property type="nucleotide sequence ID" value="NZ_CP093313.1"/>
</dbReference>
<dbReference type="EMBL" id="CP093313">
    <property type="protein sequence ID" value="UWZ82504.1"/>
    <property type="molecule type" value="Genomic_DNA"/>
</dbReference>
<keyword evidence="1" id="KW-0472">Membrane</keyword>
<dbReference type="Proteomes" id="UP001059380">
    <property type="component" value="Chromosome"/>
</dbReference>
<dbReference type="SUPFAM" id="SSF81342">
    <property type="entry name" value="Transmembrane di-heme cytochromes"/>
    <property type="match status" value="1"/>
</dbReference>
<proteinExistence type="predicted"/>
<keyword evidence="1" id="KW-1133">Transmembrane helix</keyword>
<organism evidence="2 3">
    <name type="scientific">Occallatibacter riparius</name>
    <dbReference type="NCBI Taxonomy" id="1002689"/>
    <lineage>
        <taxon>Bacteria</taxon>
        <taxon>Pseudomonadati</taxon>
        <taxon>Acidobacteriota</taxon>
        <taxon>Terriglobia</taxon>
        <taxon>Terriglobales</taxon>
        <taxon>Acidobacteriaceae</taxon>
        <taxon>Occallatibacter</taxon>
    </lineage>
</organism>